<dbReference type="SUPFAM" id="SSF53335">
    <property type="entry name" value="S-adenosyl-L-methionine-dependent methyltransferases"/>
    <property type="match status" value="1"/>
</dbReference>
<comment type="caution">
    <text evidence="7">The sequence shown here is derived from an EMBL/GenBank/DDBJ whole genome shotgun (WGS) entry which is preliminary data.</text>
</comment>
<dbReference type="InterPro" id="IPR022446">
    <property type="entry name" value="MeTrfrase_put"/>
</dbReference>
<gene>
    <name evidence="7" type="primary">prmC_1</name>
    <name evidence="7" type="ORF">NRB20_03800</name>
</gene>
<dbReference type="NCBIfam" id="TIGR03704">
    <property type="entry name" value="PrmC_rel_meth"/>
    <property type="match status" value="1"/>
</dbReference>
<dbReference type="EMBL" id="WEGK01000001">
    <property type="protein sequence ID" value="MQY17317.1"/>
    <property type="molecule type" value="Genomic_DNA"/>
</dbReference>
<keyword evidence="2 7" id="KW-0489">Methyltransferase</keyword>
<dbReference type="NCBIfam" id="TIGR00536">
    <property type="entry name" value="hemK_fam"/>
    <property type="match status" value="1"/>
</dbReference>
<dbReference type="EC" id="2.1.1.297" evidence="1"/>
<evidence type="ECO:0000256" key="5">
    <source>
        <dbReference type="ARBA" id="ARBA00048391"/>
    </source>
</evidence>
<name>A0A7K0CV04_9NOCA</name>
<evidence type="ECO:0000259" key="6">
    <source>
        <dbReference type="Pfam" id="PF05175"/>
    </source>
</evidence>
<feature type="domain" description="Methyltransferase small" evidence="6">
    <location>
        <begin position="91"/>
        <end position="174"/>
    </location>
</feature>
<evidence type="ECO:0000256" key="1">
    <source>
        <dbReference type="ARBA" id="ARBA00012771"/>
    </source>
</evidence>
<evidence type="ECO:0000256" key="2">
    <source>
        <dbReference type="ARBA" id="ARBA00022603"/>
    </source>
</evidence>
<dbReference type="RefSeq" id="WP_153407398.1">
    <property type="nucleotide sequence ID" value="NZ_WEGK01000001.1"/>
</dbReference>
<protein>
    <recommendedName>
        <fullName evidence="1">peptide chain release factor N(5)-glutamine methyltransferase</fullName>
        <ecNumber evidence="1">2.1.1.297</ecNumber>
    </recommendedName>
</protein>
<dbReference type="PANTHER" id="PTHR18895:SF74">
    <property type="entry name" value="MTRF1L RELEASE FACTOR GLUTAMINE METHYLTRANSFERASE"/>
    <property type="match status" value="1"/>
</dbReference>
<dbReference type="PANTHER" id="PTHR18895">
    <property type="entry name" value="HEMK METHYLTRANSFERASE"/>
    <property type="match status" value="1"/>
</dbReference>
<dbReference type="InterPro" id="IPR050320">
    <property type="entry name" value="N5-glutamine_MTase"/>
</dbReference>
<dbReference type="GO" id="GO:0102559">
    <property type="term" value="F:peptide chain release factor N(5)-glutamine methyltransferase activity"/>
    <property type="evidence" value="ECO:0007669"/>
    <property type="project" value="UniProtKB-EC"/>
</dbReference>
<comment type="catalytic activity">
    <reaction evidence="5">
        <text>L-glutaminyl-[peptide chain release factor] + S-adenosyl-L-methionine = N(5)-methyl-L-glutaminyl-[peptide chain release factor] + S-adenosyl-L-homocysteine + H(+)</text>
        <dbReference type="Rhea" id="RHEA:42896"/>
        <dbReference type="Rhea" id="RHEA-COMP:10271"/>
        <dbReference type="Rhea" id="RHEA-COMP:10272"/>
        <dbReference type="ChEBI" id="CHEBI:15378"/>
        <dbReference type="ChEBI" id="CHEBI:30011"/>
        <dbReference type="ChEBI" id="CHEBI:57856"/>
        <dbReference type="ChEBI" id="CHEBI:59789"/>
        <dbReference type="ChEBI" id="CHEBI:61891"/>
        <dbReference type="EC" id="2.1.1.297"/>
    </reaction>
</comment>
<dbReference type="CDD" id="cd02440">
    <property type="entry name" value="AdoMet_MTases"/>
    <property type="match status" value="1"/>
</dbReference>
<dbReference type="Gene3D" id="1.10.8.10">
    <property type="entry name" value="DNA helicase RuvA subunit, C-terminal domain"/>
    <property type="match status" value="1"/>
</dbReference>
<proteinExistence type="predicted"/>
<dbReference type="InterPro" id="IPR007848">
    <property type="entry name" value="Small_mtfrase_dom"/>
</dbReference>
<keyword evidence="3 7" id="KW-0808">Transferase</keyword>
<dbReference type="InterPro" id="IPR004556">
    <property type="entry name" value="HemK-like"/>
</dbReference>
<dbReference type="AlphaFoldDB" id="A0A7K0CV04"/>
<dbReference type="InterPro" id="IPR029063">
    <property type="entry name" value="SAM-dependent_MTases_sf"/>
</dbReference>
<keyword evidence="4" id="KW-0949">S-adenosyl-L-methionine</keyword>
<dbReference type="GO" id="GO:0032259">
    <property type="term" value="P:methylation"/>
    <property type="evidence" value="ECO:0007669"/>
    <property type="project" value="UniProtKB-KW"/>
</dbReference>
<evidence type="ECO:0000256" key="3">
    <source>
        <dbReference type="ARBA" id="ARBA00022679"/>
    </source>
</evidence>
<sequence>MIVPDIGSLVTTLRAAGCVFAEEEAALLGAAAASTSDLEELVAQRVSGVPLEHLLGWTEFRGLRVAVAPGVFVPRQRTGFLVELAVADPRDPCVVLDMCCGCGALGLAVATELSASGIRVELTASDLEPAAVACARRNLAAFDAAVYQGDLFAPLPSELAGRVDLLLANTPYVPTEAIADMPPEARDHEPRTALDGGADGLGVFRRVAAAAPHWLAPGGRLLVETSREQSELATKILAQHGLTPMVAESEELYATVVIGTRPATGEVTDGPQSSREG</sequence>
<keyword evidence="8" id="KW-1185">Reference proteome</keyword>
<dbReference type="Proteomes" id="UP000438448">
    <property type="component" value="Unassembled WGS sequence"/>
</dbReference>
<accession>A0A7K0CV04</accession>
<dbReference type="OrthoDB" id="9800643at2"/>
<evidence type="ECO:0000313" key="7">
    <source>
        <dbReference type="EMBL" id="MQY17317.1"/>
    </source>
</evidence>
<dbReference type="Gene3D" id="3.40.50.150">
    <property type="entry name" value="Vaccinia Virus protein VP39"/>
    <property type="match status" value="1"/>
</dbReference>
<evidence type="ECO:0000313" key="8">
    <source>
        <dbReference type="Proteomes" id="UP000438448"/>
    </source>
</evidence>
<reference evidence="7 8" key="1">
    <citation type="submission" date="2019-10" db="EMBL/GenBank/DDBJ databases">
        <title>Nocardia macrotermitis sp. nov. and Nocardia aurantia sp. nov., isolated from the gut of fungus growing-termite Macrotermes natalensis.</title>
        <authorList>
            <person name="Benndorf R."/>
            <person name="Schwitalla J."/>
            <person name="Martin K."/>
            <person name="De Beer W."/>
            <person name="Kaster A.-K."/>
            <person name="Vollmers J."/>
            <person name="Poulsen M."/>
            <person name="Beemelmanns C."/>
        </authorList>
    </citation>
    <scope>NUCLEOTIDE SEQUENCE [LARGE SCALE GENOMIC DNA]</scope>
    <source>
        <strain evidence="7 8">RB20</strain>
    </source>
</reference>
<dbReference type="Pfam" id="PF05175">
    <property type="entry name" value="MTS"/>
    <property type="match status" value="1"/>
</dbReference>
<organism evidence="7 8">
    <name type="scientific">Nocardia macrotermitis</name>
    <dbReference type="NCBI Taxonomy" id="2585198"/>
    <lineage>
        <taxon>Bacteria</taxon>
        <taxon>Bacillati</taxon>
        <taxon>Actinomycetota</taxon>
        <taxon>Actinomycetes</taxon>
        <taxon>Mycobacteriales</taxon>
        <taxon>Nocardiaceae</taxon>
        <taxon>Nocardia</taxon>
    </lineage>
</organism>
<evidence type="ECO:0000256" key="4">
    <source>
        <dbReference type="ARBA" id="ARBA00022691"/>
    </source>
</evidence>